<dbReference type="CDD" id="cd06261">
    <property type="entry name" value="TM_PBP2"/>
    <property type="match status" value="1"/>
</dbReference>
<feature type="transmembrane region" description="Helical" evidence="9">
    <location>
        <begin position="51"/>
        <end position="75"/>
    </location>
</feature>
<keyword evidence="8 9" id="KW-0472">Membrane</keyword>
<evidence type="ECO:0000259" key="10">
    <source>
        <dbReference type="PROSITE" id="PS50928"/>
    </source>
</evidence>
<dbReference type="RefSeq" id="WP_092005311.1">
    <property type="nucleotide sequence ID" value="NZ_FMYQ01000040.1"/>
</dbReference>
<keyword evidence="12" id="KW-1185">Reference proteome</keyword>
<feature type="transmembrane region" description="Helical" evidence="9">
    <location>
        <begin position="81"/>
        <end position="100"/>
    </location>
</feature>
<dbReference type="SUPFAM" id="SSF161098">
    <property type="entry name" value="MetI-like"/>
    <property type="match status" value="1"/>
</dbReference>
<dbReference type="PROSITE" id="PS50928">
    <property type="entry name" value="ABC_TM1"/>
    <property type="match status" value="1"/>
</dbReference>
<organism evidence="11 12">
    <name type="scientific">Paraburkholderia lycopersici</name>
    <dbReference type="NCBI Taxonomy" id="416944"/>
    <lineage>
        <taxon>Bacteria</taxon>
        <taxon>Pseudomonadati</taxon>
        <taxon>Pseudomonadota</taxon>
        <taxon>Betaproteobacteria</taxon>
        <taxon>Burkholderiales</taxon>
        <taxon>Burkholderiaceae</taxon>
        <taxon>Paraburkholderia</taxon>
    </lineage>
</organism>
<feature type="transmembrane region" description="Helical" evidence="9">
    <location>
        <begin position="188"/>
        <end position="206"/>
    </location>
</feature>
<keyword evidence="7 9" id="KW-1133">Transmembrane helix</keyword>
<accession>A0A1G7BM62</accession>
<evidence type="ECO:0000256" key="8">
    <source>
        <dbReference type="ARBA" id="ARBA00023136"/>
    </source>
</evidence>
<dbReference type="GO" id="GO:0043190">
    <property type="term" value="C:ATP-binding cassette (ABC) transporter complex"/>
    <property type="evidence" value="ECO:0007669"/>
    <property type="project" value="InterPro"/>
</dbReference>
<evidence type="ECO:0000256" key="2">
    <source>
        <dbReference type="ARBA" id="ARBA00010072"/>
    </source>
</evidence>
<gene>
    <name evidence="11" type="ORF">SAMN05421548_14011</name>
</gene>
<dbReference type="InterPro" id="IPR010065">
    <property type="entry name" value="AA_ABC_transptr_permease_3TM"/>
</dbReference>
<dbReference type="Gene3D" id="1.10.3720.10">
    <property type="entry name" value="MetI-like"/>
    <property type="match status" value="1"/>
</dbReference>
<evidence type="ECO:0000256" key="9">
    <source>
        <dbReference type="RuleBase" id="RU363032"/>
    </source>
</evidence>
<evidence type="ECO:0000256" key="1">
    <source>
        <dbReference type="ARBA" id="ARBA00004429"/>
    </source>
</evidence>
<dbReference type="InterPro" id="IPR035906">
    <property type="entry name" value="MetI-like_sf"/>
</dbReference>
<proteinExistence type="inferred from homology"/>
<evidence type="ECO:0000256" key="3">
    <source>
        <dbReference type="ARBA" id="ARBA00022448"/>
    </source>
</evidence>
<dbReference type="PANTHER" id="PTHR30614">
    <property type="entry name" value="MEMBRANE COMPONENT OF AMINO ACID ABC TRANSPORTER"/>
    <property type="match status" value="1"/>
</dbReference>
<dbReference type="GO" id="GO:0022857">
    <property type="term" value="F:transmembrane transporter activity"/>
    <property type="evidence" value="ECO:0007669"/>
    <property type="project" value="InterPro"/>
</dbReference>
<evidence type="ECO:0000313" key="11">
    <source>
        <dbReference type="EMBL" id="SDE27770.1"/>
    </source>
</evidence>
<keyword evidence="5 9" id="KW-0812">Transmembrane</keyword>
<dbReference type="InterPro" id="IPR043429">
    <property type="entry name" value="ArtM/GltK/GlnP/TcyL/YhdX-like"/>
</dbReference>
<dbReference type="Pfam" id="PF00528">
    <property type="entry name" value="BPD_transp_1"/>
    <property type="match status" value="1"/>
</dbReference>
<dbReference type="NCBIfam" id="TIGR01726">
    <property type="entry name" value="HEQRo_perm_3TM"/>
    <property type="match status" value="1"/>
</dbReference>
<dbReference type="AlphaFoldDB" id="A0A1G7BM62"/>
<dbReference type="GO" id="GO:0006865">
    <property type="term" value="P:amino acid transport"/>
    <property type="evidence" value="ECO:0007669"/>
    <property type="project" value="UniProtKB-KW"/>
</dbReference>
<keyword evidence="3 9" id="KW-0813">Transport</keyword>
<keyword evidence="6" id="KW-0029">Amino-acid transport</keyword>
<evidence type="ECO:0000256" key="7">
    <source>
        <dbReference type="ARBA" id="ARBA00022989"/>
    </source>
</evidence>
<name>A0A1G7BM62_9BURK</name>
<sequence>MTFDLGVLAAYVPSLLHGFIDTIWLCASSSLLACALGILLTIGRRRGARPLVVLIDAYVTLTLGLPLLVLLYVSFYVLPDFGVLLPAAVVGVLTLAIYYAPYVAQVIQAAIDAVPKGTVEAGIAIGMSPAAIARRIVAPQALPLLLPTMTGLMIGLLKDSALLSVISVHEFMFAAKSVVSDTYAPLEVYFVVALVYWAATAALNHATRTWEHRIARTHAQGVASGR</sequence>
<evidence type="ECO:0000256" key="5">
    <source>
        <dbReference type="ARBA" id="ARBA00022692"/>
    </source>
</evidence>
<evidence type="ECO:0000313" key="12">
    <source>
        <dbReference type="Proteomes" id="UP000198908"/>
    </source>
</evidence>
<feature type="transmembrane region" description="Helical" evidence="9">
    <location>
        <begin position="22"/>
        <end position="42"/>
    </location>
</feature>
<dbReference type="EMBL" id="FMYQ01000040">
    <property type="protein sequence ID" value="SDE27770.1"/>
    <property type="molecule type" value="Genomic_DNA"/>
</dbReference>
<evidence type="ECO:0000256" key="4">
    <source>
        <dbReference type="ARBA" id="ARBA00022475"/>
    </source>
</evidence>
<reference evidence="12" key="1">
    <citation type="submission" date="2016-09" db="EMBL/GenBank/DDBJ databases">
        <authorList>
            <person name="Varghese N."/>
            <person name="Submissions S."/>
        </authorList>
    </citation>
    <scope>NUCLEOTIDE SEQUENCE [LARGE SCALE GENOMIC DNA]</scope>
    <source>
        <strain evidence="12">TNe-862</strain>
    </source>
</reference>
<feature type="transmembrane region" description="Helical" evidence="9">
    <location>
        <begin position="144"/>
        <end position="168"/>
    </location>
</feature>
<dbReference type="STRING" id="416944.SAMN05421548_14011"/>
<comment type="subcellular location">
    <subcellularLocation>
        <location evidence="1">Cell inner membrane</location>
        <topology evidence="1">Multi-pass membrane protein</topology>
    </subcellularLocation>
    <subcellularLocation>
        <location evidence="9">Cell membrane</location>
        <topology evidence="9">Multi-pass membrane protein</topology>
    </subcellularLocation>
</comment>
<keyword evidence="4" id="KW-1003">Cell membrane</keyword>
<dbReference type="InterPro" id="IPR000515">
    <property type="entry name" value="MetI-like"/>
</dbReference>
<dbReference type="OrthoDB" id="9809799at2"/>
<dbReference type="Proteomes" id="UP000198908">
    <property type="component" value="Unassembled WGS sequence"/>
</dbReference>
<feature type="domain" description="ABC transmembrane type-1" evidence="10">
    <location>
        <begin position="19"/>
        <end position="207"/>
    </location>
</feature>
<evidence type="ECO:0000256" key="6">
    <source>
        <dbReference type="ARBA" id="ARBA00022970"/>
    </source>
</evidence>
<protein>
    <submittedName>
        <fullName evidence="11">Polar amino acid transport system permease protein</fullName>
    </submittedName>
</protein>
<dbReference type="PANTHER" id="PTHR30614:SF0">
    <property type="entry name" value="L-CYSTINE TRANSPORT SYSTEM PERMEASE PROTEIN TCYL"/>
    <property type="match status" value="1"/>
</dbReference>
<comment type="similarity">
    <text evidence="2">Belongs to the binding-protein-dependent transport system permease family. HisMQ subfamily.</text>
</comment>